<sequence>MSKNLNLISNEYGNITKRLLLNLKKLDINFNTLEFDDKEKEKDKVKDILIIADLKRKSYVGDEKFDYEVLFFPTEKSEVIRILSYLLKAKYNENIISKLSERIKFFNDTTMMGHLQLEVDEEAEYYTVSYRYGVTLRRDGDEMSVTELEHILFYLDFLVGNILDTVYGNENAKWI</sequence>
<name>A0A2M9Q751_9BACI</name>
<proteinExistence type="predicted"/>
<dbReference type="AlphaFoldDB" id="A0A2M9Q751"/>
<evidence type="ECO:0000313" key="2">
    <source>
        <dbReference type="Proteomes" id="UP000232101"/>
    </source>
</evidence>
<organism evidence="1 2">
    <name type="scientific">Lysinibacillus xylanilyticus</name>
    <dbReference type="NCBI Taxonomy" id="582475"/>
    <lineage>
        <taxon>Bacteria</taxon>
        <taxon>Bacillati</taxon>
        <taxon>Bacillota</taxon>
        <taxon>Bacilli</taxon>
        <taxon>Bacillales</taxon>
        <taxon>Bacillaceae</taxon>
        <taxon>Lysinibacillus</taxon>
    </lineage>
</organism>
<comment type="caution">
    <text evidence="1">The sequence shown here is derived from an EMBL/GenBank/DDBJ whole genome shotgun (WGS) entry which is preliminary data.</text>
</comment>
<dbReference type="RefSeq" id="WP_100542912.1">
    <property type="nucleotide sequence ID" value="NZ_PHQY01000586.1"/>
</dbReference>
<dbReference type="Proteomes" id="UP000232101">
    <property type="component" value="Unassembled WGS sequence"/>
</dbReference>
<reference evidence="1 2" key="1">
    <citation type="submission" date="2017-11" db="EMBL/GenBank/DDBJ databases">
        <title>Bacterial isolate from king chilli rhizosphere.</title>
        <authorList>
            <person name="Takhelmayum P."/>
            <person name="Sarangthem I."/>
        </authorList>
    </citation>
    <scope>NUCLEOTIDE SEQUENCE [LARGE SCALE GENOMIC DNA]</scope>
    <source>
        <strain evidence="2">t26</strain>
    </source>
</reference>
<dbReference type="EMBL" id="PHQY01000586">
    <property type="protein sequence ID" value="PJO43906.1"/>
    <property type="molecule type" value="Genomic_DNA"/>
</dbReference>
<accession>A0A2M9Q751</accession>
<protein>
    <submittedName>
        <fullName evidence="1">Uncharacterized protein</fullName>
    </submittedName>
</protein>
<evidence type="ECO:0000313" key="1">
    <source>
        <dbReference type="EMBL" id="PJO43906.1"/>
    </source>
</evidence>
<gene>
    <name evidence="1" type="ORF">CWD94_09955</name>
</gene>